<dbReference type="InterPro" id="IPR016152">
    <property type="entry name" value="PTrfase/Anion_transptr"/>
</dbReference>
<dbReference type="InterPro" id="IPR007737">
    <property type="entry name" value="Mga_HTH"/>
</dbReference>
<feature type="domain" description="PTS EIIA type-2" evidence="6">
    <location>
        <begin position="524"/>
        <end position="670"/>
    </location>
</feature>
<proteinExistence type="predicted"/>
<dbReference type="GO" id="GO:0009401">
    <property type="term" value="P:phosphoenolpyruvate-dependent sugar phosphotransferase system"/>
    <property type="evidence" value="ECO:0007669"/>
    <property type="project" value="InterPro"/>
</dbReference>
<dbReference type="Pfam" id="PF00359">
    <property type="entry name" value="PTS_EIIA_2"/>
    <property type="match status" value="1"/>
</dbReference>
<gene>
    <name evidence="9" type="ORF">A5844_001961</name>
</gene>
<dbReference type="Pfam" id="PF05043">
    <property type="entry name" value="Mga"/>
    <property type="match status" value="1"/>
</dbReference>
<evidence type="ECO:0000256" key="5">
    <source>
        <dbReference type="SAM" id="Coils"/>
    </source>
</evidence>
<dbReference type="RefSeq" id="WP_086285028.1">
    <property type="nucleotide sequence ID" value="NZ_NGMO01000003.1"/>
</dbReference>
<dbReference type="GO" id="GO:0006355">
    <property type="term" value="P:regulation of DNA-templated transcription"/>
    <property type="evidence" value="ECO:0007669"/>
    <property type="project" value="InterPro"/>
</dbReference>
<evidence type="ECO:0000256" key="3">
    <source>
        <dbReference type="ARBA" id="ARBA00023159"/>
    </source>
</evidence>
<evidence type="ECO:0000313" key="9">
    <source>
        <dbReference type="EMBL" id="OTP10262.1"/>
    </source>
</evidence>
<dbReference type="PANTHER" id="PTHR30185">
    <property type="entry name" value="CRYPTIC BETA-GLUCOSIDE BGL OPERON ANTITERMINATOR"/>
    <property type="match status" value="1"/>
</dbReference>
<dbReference type="Pfam" id="PF00874">
    <property type="entry name" value="PRD"/>
    <property type="match status" value="1"/>
</dbReference>
<dbReference type="PROSITE" id="PS51094">
    <property type="entry name" value="PTS_EIIA_TYPE_2"/>
    <property type="match status" value="1"/>
</dbReference>
<keyword evidence="3" id="KW-0010">Activator</keyword>
<keyword evidence="4" id="KW-0804">Transcription</keyword>
<dbReference type="SUPFAM" id="SSF46785">
    <property type="entry name" value="Winged helix' DNA-binding domain"/>
    <property type="match status" value="1"/>
</dbReference>
<evidence type="ECO:0000313" key="10">
    <source>
        <dbReference type="Proteomes" id="UP000194933"/>
    </source>
</evidence>
<feature type="coiled-coil region" evidence="5">
    <location>
        <begin position="473"/>
        <end position="500"/>
    </location>
</feature>
<dbReference type="InterPro" id="IPR011608">
    <property type="entry name" value="PRD"/>
</dbReference>
<dbReference type="CDD" id="cd05568">
    <property type="entry name" value="PTS_IIB_bgl_like"/>
    <property type="match status" value="1"/>
</dbReference>
<keyword evidence="5" id="KW-0175">Coiled coil</keyword>
<dbReference type="InterPro" id="IPR013011">
    <property type="entry name" value="PTS_EIIB_2"/>
</dbReference>
<accession>A0A242JYF8</accession>
<dbReference type="InterPro" id="IPR013196">
    <property type="entry name" value="HTH_11"/>
</dbReference>
<dbReference type="GO" id="GO:0008982">
    <property type="term" value="F:protein-N(PI)-phosphohistidine-sugar phosphotransferase activity"/>
    <property type="evidence" value="ECO:0007669"/>
    <property type="project" value="InterPro"/>
</dbReference>
<dbReference type="SUPFAM" id="SSF63520">
    <property type="entry name" value="PTS-regulatory domain, PRD"/>
    <property type="match status" value="1"/>
</dbReference>
<dbReference type="PROSITE" id="PS51372">
    <property type="entry name" value="PRD_2"/>
    <property type="match status" value="1"/>
</dbReference>
<dbReference type="EMBL" id="NGMO01000003">
    <property type="protein sequence ID" value="OTP10262.1"/>
    <property type="molecule type" value="Genomic_DNA"/>
</dbReference>
<dbReference type="InterPro" id="IPR036390">
    <property type="entry name" value="WH_DNA-bd_sf"/>
</dbReference>
<name>A0A242JYF8_9ENTE</name>
<dbReference type="Gene3D" id="1.10.1790.10">
    <property type="entry name" value="PRD domain"/>
    <property type="match status" value="1"/>
</dbReference>
<evidence type="ECO:0000259" key="7">
    <source>
        <dbReference type="PROSITE" id="PS51099"/>
    </source>
</evidence>
<dbReference type="InterPro" id="IPR036388">
    <property type="entry name" value="WH-like_DNA-bd_sf"/>
</dbReference>
<keyword evidence="10" id="KW-1185">Reference proteome</keyword>
<keyword evidence="2" id="KW-0805">Transcription regulation</keyword>
<evidence type="ECO:0000256" key="1">
    <source>
        <dbReference type="ARBA" id="ARBA00022737"/>
    </source>
</evidence>
<dbReference type="Pfam" id="PF08279">
    <property type="entry name" value="HTH_11"/>
    <property type="match status" value="1"/>
</dbReference>
<sequence length="677" mass="78992">MYLSPREKQLLTELITSPSPVSIQRLMNLLKMSRRTVYRELEQLELSLKEVGATLEKVSRGSFTIKASEEIKHLLLREMEEQFLELSTSQRQHAILLELLTTDQPLSLNYFMEQYLISNTTFYGDIKQLETNMKQLPLKIIRNRGYEITGPEKYRRLLIANVMALEINEYEIFHRAQFEDTTNYFFRFINTKYLLLARKVIHDELIQQQTDLSDRKLEHLVLMLSITIDRVTKKYLLTNETYTGLVNKDLLRIAKALFSKVGIETKQLYPVNEIVFFASLLNDFSNSFDQNFFEETFDTQLAYLVKQLIEVVSQETNSPFYEDEMLYKMLLTHLSGVFSRAVLQEEQLTNPILEKIMFQYQEIAQGIRYAIELIFQEKKLSEEEIAYMVLHFANSLEKAPKDSTIKIAGFSPSGLASTSMLELRLKRYFPFIQHIHFYRIADLKNIDLEETYDLVISTSILTGYDGKYLLVSPLLLEEEVKQLKEEFARLEEKRIKGKSQISKSQPTIEDNYEKTVRMMEKINGLLGQFFIQELSNATTIEETVQEIFSYLPKEIIQDETKVYQRLMQRYHQSPVGIPNTNMGLFHTSSSQVTEPVFCIFHLENELEIEGMDRKPLYLSRMLVILAPSPIDEITGRLLGKISGALIMNDLNTEIFRSGNQEIVYQLLSKILIDEMKK</sequence>
<organism evidence="9 10">
    <name type="scientific">Candidatus Enterococcus wittei</name>
    <dbReference type="NCBI Taxonomy" id="1987383"/>
    <lineage>
        <taxon>Bacteria</taxon>
        <taxon>Bacillati</taxon>
        <taxon>Bacillota</taxon>
        <taxon>Bacilli</taxon>
        <taxon>Lactobacillales</taxon>
        <taxon>Enterococcaceae</taxon>
        <taxon>Enterococcus</taxon>
    </lineage>
</organism>
<dbReference type="InterPro" id="IPR050661">
    <property type="entry name" value="BglG_antiterminators"/>
</dbReference>
<feature type="domain" description="PTS EIIB type-2" evidence="7">
    <location>
        <begin position="405"/>
        <end position="495"/>
    </location>
</feature>
<dbReference type="InterPro" id="IPR002178">
    <property type="entry name" value="PTS_EIIA_type-2_dom"/>
</dbReference>
<evidence type="ECO:0000259" key="6">
    <source>
        <dbReference type="PROSITE" id="PS51094"/>
    </source>
</evidence>
<comment type="caution">
    <text evidence="9">The sequence shown here is derived from an EMBL/GenBank/DDBJ whole genome shotgun (WGS) entry which is preliminary data.</text>
</comment>
<dbReference type="PANTHER" id="PTHR30185:SF18">
    <property type="entry name" value="TRANSCRIPTIONAL REGULATOR MTLR"/>
    <property type="match status" value="1"/>
</dbReference>
<dbReference type="PROSITE" id="PS51099">
    <property type="entry name" value="PTS_EIIB_TYPE_2"/>
    <property type="match status" value="1"/>
</dbReference>
<evidence type="ECO:0000256" key="4">
    <source>
        <dbReference type="ARBA" id="ARBA00023163"/>
    </source>
</evidence>
<protein>
    <submittedName>
        <fullName evidence="9">Transcriptional antiterminator bglG</fullName>
    </submittedName>
</protein>
<dbReference type="InterPro" id="IPR036634">
    <property type="entry name" value="PRD_sf"/>
</dbReference>
<evidence type="ECO:0000259" key="8">
    <source>
        <dbReference type="PROSITE" id="PS51372"/>
    </source>
</evidence>
<dbReference type="Gene3D" id="3.40.930.10">
    <property type="entry name" value="Mannitol-specific EII, Chain A"/>
    <property type="match status" value="1"/>
</dbReference>
<keyword evidence="1" id="KW-0677">Repeat</keyword>
<reference evidence="9 10" key="1">
    <citation type="submission" date="2017-05" db="EMBL/GenBank/DDBJ databases">
        <title>The Genome Sequence of Enterococcus sp. 10A9_DIV0425.</title>
        <authorList>
            <consortium name="The Broad Institute Genomics Platform"/>
            <consortium name="The Broad Institute Genomic Center for Infectious Diseases"/>
            <person name="Earl A."/>
            <person name="Manson A."/>
            <person name="Schwartman J."/>
            <person name="Gilmore M."/>
            <person name="Abouelleil A."/>
            <person name="Cao P."/>
            <person name="Chapman S."/>
            <person name="Cusick C."/>
            <person name="Shea T."/>
            <person name="Young S."/>
            <person name="Neafsey D."/>
            <person name="Nusbaum C."/>
            <person name="Birren B."/>
        </authorList>
    </citation>
    <scope>NUCLEOTIDE SEQUENCE [LARGE SCALE GENOMIC DNA]</scope>
    <source>
        <strain evidence="9 10">10A9_DIV0425</strain>
    </source>
</reference>
<evidence type="ECO:0000256" key="2">
    <source>
        <dbReference type="ARBA" id="ARBA00023015"/>
    </source>
</evidence>
<feature type="domain" description="PRD" evidence="8">
    <location>
        <begin position="296"/>
        <end position="402"/>
    </location>
</feature>
<dbReference type="STRING" id="1987383.A5844_001961"/>
<dbReference type="SUPFAM" id="SSF55804">
    <property type="entry name" value="Phoshotransferase/anion transport protein"/>
    <property type="match status" value="1"/>
</dbReference>
<dbReference type="Proteomes" id="UP000194933">
    <property type="component" value="Unassembled WGS sequence"/>
</dbReference>
<dbReference type="AlphaFoldDB" id="A0A242JYF8"/>
<dbReference type="Gene3D" id="1.10.10.10">
    <property type="entry name" value="Winged helix-like DNA-binding domain superfamily/Winged helix DNA-binding domain"/>
    <property type="match status" value="2"/>
</dbReference>